<evidence type="ECO:0000256" key="1">
    <source>
        <dbReference type="SAM" id="MobiDB-lite"/>
    </source>
</evidence>
<organism evidence="2">
    <name type="scientific">viral metagenome</name>
    <dbReference type="NCBI Taxonomy" id="1070528"/>
    <lineage>
        <taxon>unclassified sequences</taxon>
        <taxon>metagenomes</taxon>
        <taxon>organismal metagenomes</taxon>
    </lineage>
</organism>
<dbReference type="EMBL" id="MN740152">
    <property type="protein sequence ID" value="QHT89798.1"/>
    <property type="molecule type" value="Genomic_DNA"/>
</dbReference>
<reference evidence="2" key="1">
    <citation type="journal article" date="2020" name="Nature">
        <title>Giant virus diversity and host interactions through global metagenomics.</title>
        <authorList>
            <person name="Schulz F."/>
            <person name="Roux S."/>
            <person name="Paez-Espino D."/>
            <person name="Jungbluth S."/>
            <person name="Walsh D.A."/>
            <person name="Denef V.J."/>
            <person name="McMahon K.D."/>
            <person name="Konstantinidis K.T."/>
            <person name="Eloe-Fadrosh E.A."/>
            <person name="Kyrpides N.C."/>
            <person name="Woyke T."/>
        </authorList>
    </citation>
    <scope>NUCLEOTIDE SEQUENCE</scope>
    <source>
        <strain evidence="2">GVMAG-M-3300023184-62</strain>
    </source>
</reference>
<evidence type="ECO:0000313" key="2">
    <source>
        <dbReference type="EMBL" id="QHT89798.1"/>
    </source>
</evidence>
<sequence length="1798" mass="204623">MEGEDTIEQFLNPRRLDSFKGQMPAEGLQVYIIRDALRLPKSPVIFKNIYPFYTIEDIKREIWLHENADLDILPKFQFLGVLTQNQYEDDYPQPEQKYIGADTEWHEPGEPINIPLLLQSPLDVLKNDTGDERFVDSSGRLQNLKVDRKERVTIDDAFLKPRDGELPIFHVYTLSALLQMRTFAQPMSEYDFNGRLAPYFPTFSSDSLMTPTENDIRFAKTLQLYITNKKRAVKHIEHFITELEPLPLLLNGIKFIRFMWRKNDDNNDNNDKFPGCEELFYNLSANERRPFLRLLPLDGMPLTKIYSPGALTISDNISIDLVKQWAQEKTPFNEKDYFFAKVLLYEGINPLFGTLRIQEDTTSDFIIVPPKNIRVLSPNIELRNIKANLEQALERTPLENKPFILAEASLIVELQLQPKSARITKQSIRNKLQRGFQPFFQEIAPLPNEQPLIMLRYKCVTNFTNEDHIFSFLTQVISKKLIDGTVSLPELPALVAMEFGIEQEEAQLRVEGWFRARNNFGLADAAANDIRPVSNSGIDIAIFPQHPSYYFHIYRAEGSTDLERIYTLIDLLFNIPDNELDSEPLLSDDVSRSVEAYVNPEGVIERGDGQQLSPNSPAEVLPSSVVQPDDGTDNLDDFLFYTTGAPEEGEVTANITAPAQAVSLPPPAFETALQRPQQQQPQQPQPEGRAITGPARPQAATAPAAPEEEGPIIAGSYFINKLKELDRTLFVYKKTDKSVKHYSSGCQANEDRQPVALTDQQYRRMRDEYQEDEDNGELFFREYPIRTKTNPQSPPPGAEIVNIMKYGSDPGRQNYYLCPNLYCIRDEILIRKKDFKGKLDRSGHSKPENTCPFCYGRKIQDKNKPGINETVYERKNKPKTDKPHSFIGVLTKQKNPAGLSLPCCFTDPIKLLLSEEPFRHIREYEEKFETAPKPDAAPKVVAPILLTVLFYQLLKQHIHAEYIVGPDKYPLDAGKVGLCSSVLDTYLGQVSASLVTRTAIKQDLKKNARGFLRVGVSNSIQNRNVSLLSALAPILSDMDRNINTAEQVANYIRKAMYPILFQSFNFGNLVIEFYNPTDPPPSANELESWAEIHLGVEISTNTKNKFYIERLYNSYNRFIHFLEDPTRPKELRQFAHILAEPGVLTDNGITVIVVDYSGDPNDPKTTINIRCPLQGYSTYQYKDNDIVFLTHDPSGIWEPLIYTDNTPAKGSQGDIHNHNFLFQSAEFNKQDENVRSRIQEFRTQCDSKSLGAYTSTTDVRADSLIPKKILLYGADAPPYGLVRDSYNHIVAATFRYNKLLVAVPLADDGSLDNFHLNNLDPKKKKAEIKRIHFGWDDFKAADTDDIISFYNFYINNKFSLYNGYEIDFIAQYSDKIAVQLKNGILIPAGSITNSSKYPNIKIKAVGKDPEWFINKVISMPSSPDSIIKDKSVGDMFLPLKKKQADEVFQHLRLTFSNYIGSKKAGPSLRSRIQSIIERDNEAREDYLELYERRKRLEILIGTLIESWMSSSDSFSPKNTLLRMDCHLIEKGQCDNYCIWKEETSTCSIHAPSKVTLGENHIVDGSRFFMLRLLEELLRLPEKRRQLLYKDVSYLSAPTKIVKIGDQTIIPEVNTQWYQLLVEETLQKPLERPVFFEDFSSNRSNNINNSGYSLPNKLVEMIGIEPSENLRLWATNNLYSLLTSAFNISLKNITGGKHDVVKLDLKTINKIRKQTGHTVGQIDLEDPDEGVIGYSSKTPTIILIVILEDKKVAFIVNRKTPKNPFIAKNELGLLEEAVDAIPMAGVKIVETPQAVTAPA</sequence>
<feature type="region of interest" description="Disordered" evidence="1">
    <location>
        <begin position="671"/>
        <end position="708"/>
    </location>
</feature>
<name>A0A6C0I9U1_9ZZZZ</name>
<protein>
    <submittedName>
        <fullName evidence="2">Uncharacterized protein</fullName>
    </submittedName>
</protein>
<accession>A0A6C0I9U1</accession>
<feature type="compositionally biased region" description="Low complexity" evidence="1">
    <location>
        <begin position="674"/>
        <end position="708"/>
    </location>
</feature>
<feature type="region of interest" description="Disordered" evidence="1">
    <location>
        <begin position="605"/>
        <end position="633"/>
    </location>
</feature>
<proteinExistence type="predicted"/>